<keyword evidence="1 3" id="KW-0342">GTP-binding</keyword>
<comment type="similarity">
    <text evidence="3">Belongs to the TRAFAC class translation factor GTPase superfamily. Classic translation factor GTPase family. BipA subfamily.</text>
</comment>
<dbReference type="SUPFAM" id="SSF54980">
    <property type="entry name" value="EF-G C-terminal domain-like"/>
    <property type="match status" value="2"/>
</dbReference>
<dbReference type="PANTHER" id="PTHR42908">
    <property type="entry name" value="TRANSLATION ELONGATION FACTOR-RELATED"/>
    <property type="match status" value="1"/>
</dbReference>
<dbReference type="EC" id="3.6.5.-" evidence="3"/>
<keyword evidence="3" id="KW-0547">Nucleotide-binding</keyword>
<dbReference type="Proteomes" id="UP000198790">
    <property type="component" value="Unassembled WGS sequence"/>
</dbReference>
<evidence type="ECO:0000256" key="3">
    <source>
        <dbReference type="HAMAP-Rule" id="MF_00849"/>
    </source>
</evidence>
<dbReference type="Gene3D" id="2.40.30.10">
    <property type="entry name" value="Translation factors"/>
    <property type="match status" value="1"/>
</dbReference>
<dbReference type="InterPro" id="IPR000795">
    <property type="entry name" value="T_Tr_GTP-bd_dom"/>
</dbReference>
<dbReference type="OrthoDB" id="9801591at2"/>
<dbReference type="HAMAP" id="MF_00849">
    <property type="entry name" value="BipA"/>
    <property type="match status" value="1"/>
</dbReference>
<accession>A0A1I0YRW9</accession>
<dbReference type="Gene3D" id="2.40.50.250">
    <property type="entry name" value="bipa protein"/>
    <property type="match status" value="1"/>
</dbReference>
<dbReference type="GO" id="GO:0019843">
    <property type="term" value="F:rRNA binding"/>
    <property type="evidence" value="ECO:0007669"/>
    <property type="project" value="UniProtKB-KW"/>
</dbReference>
<dbReference type="FunFam" id="2.40.50.250:FF:000001">
    <property type="entry name" value="GTP-binding protein TypA"/>
    <property type="match status" value="1"/>
</dbReference>
<keyword evidence="3" id="KW-0690">Ribosome biogenesis</keyword>
<dbReference type="GO" id="GO:0005829">
    <property type="term" value="C:cytosol"/>
    <property type="evidence" value="ECO:0007669"/>
    <property type="project" value="TreeGrafter"/>
</dbReference>
<protein>
    <recommendedName>
        <fullName evidence="3">Large ribosomal subunit assembly factor BipA</fullName>
        <ecNumber evidence="3">3.6.5.-</ecNumber>
    </recommendedName>
    <alternativeName>
        <fullName evidence="3">GTP-binding protein BipA</fullName>
    </alternativeName>
</protein>
<dbReference type="FunFam" id="2.40.30.10:FF:000016">
    <property type="entry name" value="GTP-binding protein TypA"/>
    <property type="match status" value="1"/>
</dbReference>
<dbReference type="InterPro" id="IPR035647">
    <property type="entry name" value="EFG_III/V"/>
</dbReference>
<dbReference type="AlphaFoldDB" id="A0A1I0YRW9"/>
<comment type="subunit">
    <text evidence="3">Monomer.</text>
</comment>
<dbReference type="CDD" id="cd01891">
    <property type="entry name" value="TypA_BipA"/>
    <property type="match status" value="1"/>
</dbReference>
<dbReference type="GO" id="GO:0003924">
    <property type="term" value="F:GTPase activity"/>
    <property type="evidence" value="ECO:0007669"/>
    <property type="project" value="UniProtKB-UniRule"/>
</dbReference>
<dbReference type="InterPro" id="IPR047041">
    <property type="entry name" value="BipA_GTP-bd_dom"/>
</dbReference>
<dbReference type="InterPro" id="IPR005225">
    <property type="entry name" value="Small_GTP-bd"/>
</dbReference>
<keyword evidence="3" id="KW-0820">tRNA-binding</keyword>
<dbReference type="PROSITE" id="PS00301">
    <property type="entry name" value="G_TR_1"/>
    <property type="match status" value="1"/>
</dbReference>
<dbReference type="SMART" id="SM00838">
    <property type="entry name" value="EFG_C"/>
    <property type="match status" value="1"/>
</dbReference>
<evidence type="ECO:0000256" key="2">
    <source>
        <dbReference type="ARBA" id="ARBA00048548"/>
    </source>
</evidence>
<dbReference type="InterPro" id="IPR006298">
    <property type="entry name" value="BipA"/>
</dbReference>
<dbReference type="Pfam" id="PF21018">
    <property type="entry name" value="BipA_C"/>
    <property type="match status" value="1"/>
</dbReference>
<dbReference type="CDD" id="cd03710">
    <property type="entry name" value="BipA_TypA_C"/>
    <property type="match status" value="1"/>
</dbReference>
<gene>
    <name evidence="3" type="primary">bipA</name>
    <name evidence="5" type="ORF">SAMN04489723_10515</name>
</gene>
<dbReference type="GO" id="GO:0000027">
    <property type="term" value="P:ribosomal large subunit assembly"/>
    <property type="evidence" value="ECO:0007669"/>
    <property type="project" value="UniProtKB-UniRule"/>
</dbReference>
<reference evidence="5 6" key="1">
    <citation type="submission" date="2016-10" db="EMBL/GenBank/DDBJ databases">
        <authorList>
            <person name="de Groot N.N."/>
        </authorList>
    </citation>
    <scope>NUCLEOTIDE SEQUENCE [LARGE SCALE GENOMIC DNA]</scope>
    <source>
        <strain evidence="5 6">DSM 23399</strain>
    </source>
</reference>
<dbReference type="InterPro" id="IPR042116">
    <property type="entry name" value="TypA/BipA_C"/>
</dbReference>
<dbReference type="EMBL" id="FOKK01000005">
    <property type="protein sequence ID" value="SFB15951.1"/>
    <property type="molecule type" value="Genomic_DNA"/>
</dbReference>
<dbReference type="SUPFAM" id="SSF50447">
    <property type="entry name" value="Translation proteins"/>
    <property type="match status" value="1"/>
</dbReference>
<dbReference type="GO" id="GO:0010467">
    <property type="term" value="P:gene expression"/>
    <property type="evidence" value="ECO:0007669"/>
    <property type="project" value="UniProtKB-ARBA"/>
</dbReference>
<dbReference type="InterPro" id="IPR000640">
    <property type="entry name" value="EFG_V-like"/>
</dbReference>
<dbReference type="InterPro" id="IPR027417">
    <property type="entry name" value="P-loop_NTPase"/>
</dbReference>
<dbReference type="InterPro" id="IPR048876">
    <property type="entry name" value="BipA_C"/>
</dbReference>
<feature type="domain" description="Tr-type G" evidence="4">
    <location>
        <begin position="2"/>
        <end position="197"/>
    </location>
</feature>
<keyword evidence="3" id="KW-0694">RNA-binding</keyword>
<dbReference type="NCBIfam" id="TIGR01394">
    <property type="entry name" value="TypA_BipA"/>
    <property type="match status" value="1"/>
</dbReference>
<dbReference type="GO" id="GO:0009409">
    <property type="term" value="P:response to cold"/>
    <property type="evidence" value="ECO:0007669"/>
    <property type="project" value="UniProtKB-ARBA"/>
</dbReference>
<keyword evidence="6" id="KW-1185">Reference proteome</keyword>
<evidence type="ECO:0000313" key="6">
    <source>
        <dbReference type="Proteomes" id="UP000198790"/>
    </source>
</evidence>
<dbReference type="CDD" id="cd16263">
    <property type="entry name" value="BipA_III"/>
    <property type="match status" value="1"/>
</dbReference>
<dbReference type="FunFam" id="3.30.70.870:FF:000003">
    <property type="entry name" value="GTP-binding protein TypA"/>
    <property type="match status" value="1"/>
</dbReference>
<dbReference type="GO" id="GO:0005525">
    <property type="term" value="F:GTP binding"/>
    <property type="evidence" value="ECO:0007669"/>
    <property type="project" value="UniProtKB-UniRule"/>
</dbReference>
<feature type="binding site" evidence="3">
    <location>
        <begin position="127"/>
        <end position="130"/>
    </location>
    <ligand>
        <name>GTP</name>
        <dbReference type="ChEBI" id="CHEBI:37565"/>
    </ligand>
</feature>
<dbReference type="SUPFAM" id="SSF52540">
    <property type="entry name" value="P-loop containing nucleoside triphosphate hydrolases"/>
    <property type="match status" value="1"/>
</dbReference>
<dbReference type="PRINTS" id="PR00315">
    <property type="entry name" value="ELONGATNFCT"/>
</dbReference>
<evidence type="ECO:0000256" key="1">
    <source>
        <dbReference type="ARBA" id="ARBA00023134"/>
    </source>
</evidence>
<organism evidence="5 6">
    <name type="scientific">Algoriphagus aquimarinus</name>
    <dbReference type="NCBI Taxonomy" id="237018"/>
    <lineage>
        <taxon>Bacteria</taxon>
        <taxon>Pseudomonadati</taxon>
        <taxon>Bacteroidota</taxon>
        <taxon>Cytophagia</taxon>
        <taxon>Cytophagales</taxon>
        <taxon>Cyclobacteriaceae</taxon>
        <taxon>Algoriphagus</taxon>
    </lineage>
</organism>
<dbReference type="PROSITE" id="PS51722">
    <property type="entry name" value="G_TR_2"/>
    <property type="match status" value="1"/>
</dbReference>
<dbReference type="FunFam" id="3.40.50.300:FF:000055">
    <property type="entry name" value="GTP-binding protein TypA"/>
    <property type="match status" value="1"/>
</dbReference>
<dbReference type="InterPro" id="IPR031157">
    <property type="entry name" value="G_TR_CS"/>
</dbReference>
<dbReference type="GO" id="GO:0043022">
    <property type="term" value="F:ribosome binding"/>
    <property type="evidence" value="ECO:0007669"/>
    <property type="project" value="UniProtKB-UniRule"/>
</dbReference>
<dbReference type="Pfam" id="PF00009">
    <property type="entry name" value="GTP_EFTU"/>
    <property type="match status" value="1"/>
</dbReference>
<dbReference type="Pfam" id="PF00679">
    <property type="entry name" value="EFG_C"/>
    <property type="match status" value="1"/>
</dbReference>
<dbReference type="NCBIfam" id="TIGR00231">
    <property type="entry name" value="small_GTP"/>
    <property type="match status" value="1"/>
</dbReference>
<dbReference type="Gene3D" id="3.30.70.870">
    <property type="entry name" value="Elongation Factor G (Translational Gtpase), domain 3"/>
    <property type="match status" value="1"/>
</dbReference>
<dbReference type="Gene3D" id="3.40.50.300">
    <property type="entry name" value="P-loop containing nucleotide triphosphate hydrolases"/>
    <property type="match status" value="1"/>
</dbReference>
<dbReference type="GO" id="GO:0000049">
    <property type="term" value="F:tRNA binding"/>
    <property type="evidence" value="ECO:0007669"/>
    <property type="project" value="UniProtKB-KW"/>
</dbReference>
<dbReference type="InterPro" id="IPR047043">
    <property type="entry name" value="BipA_III"/>
</dbReference>
<sequence length="601" mass="67458">MQNIRNIAIIAHVDHGKTTLVDKIIHASQIFRENQQFQDLILDSNDLERERGITILSKNVSVRYKDAKINIIDTPGHADFGGEVERVLKMADGVILLVDAFEGPMPQTRFVLGKALDLGLTPIVVVNKVDKENCRPDEVHESVFELMFNLDATEEQLEFQTLYGSAKQNWMGPDWKNPTDTIFPLLDAILEHIPAPKIDEGTLQMQITSLDYSNFVGRIAIGRVKRGSIKEGQQIALMKADGSIKKMKVKELHTFEGLGKLRVTEVTAGDICAVTGIEDFEIGDTIADAENPEALARISIDEPTMNMLFTINNSPFFGKEGKFVTSRHLRDRLMKETEKNLALRVESTDSEDKFLVYGRGILHLSVLIETMRREGYELQVGQPQVIFKEIDGVKCEPIETLVVDVPQETSGKVIELATQRKGELVIMEPKGDLQHLEFNIPSRGLIGLRNNMLTATQGEAIMNHRFTAYEPFKGNIPGRVNGSLISMDNGQCTAYAIDKLQDRGTFFVEPGDDLYTGQVIGENSRDNDIVVNVQKGKKLTNMRASGSDDNARITPAKKFSLEESMEYIQKDEYLEITPKSIRMRKIFLDEGERTRNAKKDS</sequence>
<dbReference type="InterPro" id="IPR009000">
    <property type="entry name" value="Transl_B-barrel_sf"/>
</dbReference>
<dbReference type="FunFam" id="3.30.70.240:FF:000002">
    <property type="entry name" value="GTP-binding protein TypA"/>
    <property type="match status" value="1"/>
</dbReference>
<comment type="function">
    <text evidence="3">A 50S ribosomal subunit assembly protein with GTPase activity, required for 50S subunit assembly at low temperatures, may also play a role in translation. Binds GTP and analogs. Binds the 70S ribosome between the 30S and 50S subunits, in a similar position as ribosome-bound EF-G; it contacts a number of ribosomal proteins, both rRNAs and the A-site tRNA.</text>
</comment>
<keyword evidence="3" id="KW-0699">rRNA-binding</keyword>
<comment type="catalytic activity">
    <reaction evidence="2 3">
        <text>GTP + H2O = GDP + phosphate + H(+)</text>
        <dbReference type="Rhea" id="RHEA:19669"/>
        <dbReference type="ChEBI" id="CHEBI:15377"/>
        <dbReference type="ChEBI" id="CHEBI:15378"/>
        <dbReference type="ChEBI" id="CHEBI:37565"/>
        <dbReference type="ChEBI" id="CHEBI:43474"/>
        <dbReference type="ChEBI" id="CHEBI:58189"/>
    </reaction>
</comment>
<dbReference type="InterPro" id="IPR004161">
    <property type="entry name" value="EFTu-like_2"/>
</dbReference>
<comment type="subcellular location">
    <subcellularLocation>
        <location evidence="3">Cytoplasm</location>
    </subcellularLocation>
    <text evidence="3">Binds to ribosomes.</text>
</comment>
<evidence type="ECO:0000259" key="4">
    <source>
        <dbReference type="PROSITE" id="PS51722"/>
    </source>
</evidence>
<dbReference type="CDD" id="cd03691">
    <property type="entry name" value="BipA_TypA_II"/>
    <property type="match status" value="1"/>
</dbReference>
<feature type="binding site" evidence="3">
    <location>
        <begin position="14"/>
        <end position="19"/>
    </location>
    <ligand>
        <name>GTP</name>
        <dbReference type="ChEBI" id="CHEBI:37565"/>
    </ligand>
</feature>
<dbReference type="PANTHER" id="PTHR42908:SF8">
    <property type="entry name" value="TR-TYPE G DOMAIN-CONTAINING PROTEIN"/>
    <property type="match status" value="1"/>
</dbReference>
<keyword evidence="3" id="KW-0963">Cytoplasm</keyword>
<dbReference type="Gene3D" id="3.30.70.240">
    <property type="match status" value="1"/>
</dbReference>
<dbReference type="InterPro" id="IPR035651">
    <property type="entry name" value="BipA_V"/>
</dbReference>
<name>A0A1I0YRW9_9BACT</name>
<dbReference type="InterPro" id="IPR047042">
    <property type="entry name" value="BipA_II"/>
</dbReference>
<evidence type="ECO:0000313" key="5">
    <source>
        <dbReference type="EMBL" id="SFB15951.1"/>
    </source>
</evidence>
<dbReference type="Pfam" id="PF03144">
    <property type="entry name" value="GTP_EFTU_D2"/>
    <property type="match status" value="1"/>
</dbReference>
<proteinExistence type="inferred from homology"/>
<dbReference type="STRING" id="237018.SAMN04489723_10515"/>
<dbReference type="RefSeq" id="WP_092895999.1">
    <property type="nucleotide sequence ID" value="NZ_CAXBKE010000048.1"/>
</dbReference>
<dbReference type="GO" id="GO:1990904">
    <property type="term" value="C:ribonucleoprotein complex"/>
    <property type="evidence" value="ECO:0007669"/>
    <property type="project" value="TreeGrafter"/>
</dbReference>
<keyword evidence="3" id="KW-0378">Hydrolase</keyword>